<proteinExistence type="inferred from homology"/>
<dbReference type="GO" id="GO:0016491">
    <property type="term" value="F:oxidoreductase activity"/>
    <property type="evidence" value="ECO:0007669"/>
    <property type="project" value="UniProtKB-KW"/>
</dbReference>
<dbReference type="Pfam" id="PF00106">
    <property type="entry name" value="adh_short"/>
    <property type="match status" value="1"/>
</dbReference>
<evidence type="ECO:0000313" key="4">
    <source>
        <dbReference type="EMBL" id="KAF0327075.1"/>
    </source>
</evidence>
<keyword evidence="5" id="KW-1185">Reference proteome</keyword>
<dbReference type="EMBL" id="WOWK01000025">
    <property type="protein sequence ID" value="KAF0327075.1"/>
    <property type="molecule type" value="Genomic_DNA"/>
</dbReference>
<accession>A0A8H3WIS9</accession>
<dbReference type="CDD" id="cd05233">
    <property type="entry name" value="SDR_c"/>
    <property type="match status" value="1"/>
</dbReference>
<dbReference type="InterPro" id="IPR002347">
    <property type="entry name" value="SDR_fam"/>
</dbReference>
<dbReference type="OrthoDB" id="2821871at2759"/>
<evidence type="ECO:0000256" key="3">
    <source>
        <dbReference type="SAM" id="MobiDB-lite"/>
    </source>
</evidence>
<feature type="compositionally biased region" description="Polar residues" evidence="3">
    <location>
        <begin position="318"/>
        <end position="328"/>
    </location>
</feature>
<evidence type="ECO:0000256" key="1">
    <source>
        <dbReference type="ARBA" id="ARBA00006484"/>
    </source>
</evidence>
<dbReference type="PRINTS" id="PR00081">
    <property type="entry name" value="GDHRDH"/>
</dbReference>
<feature type="region of interest" description="Disordered" evidence="3">
    <location>
        <begin position="309"/>
        <end position="328"/>
    </location>
</feature>
<dbReference type="PANTHER" id="PTHR42901">
    <property type="entry name" value="ALCOHOL DEHYDROGENASE"/>
    <property type="match status" value="1"/>
</dbReference>
<organism evidence="4 5">
    <name type="scientific">Colletotrichum asianum</name>
    <dbReference type="NCBI Taxonomy" id="702518"/>
    <lineage>
        <taxon>Eukaryota</taxon>
        <taxon>Fungi</taxon>
        <taxon>Dikarya</taxon>
        <taxon>Ascomycota</taxon>
        <taxon>Pezizomycotina</taxon>
        <taxon>Sordariomycetes</taxon>
        <taxon>Hypocreomycetidae</taxon>
        <taxon>Glomerellales</taxon>
        <taxon>Glomerellaceae</taxon>
        <taxon>Colletotrichum</taxon>
        <taxon>Colletotrichum gloeosporioides species complex</taxon>
    </lineage>
</organism>
<evidence type="ECO:0000313" key="5">
    <source>
        <dbReference type="Proteomes" id="UP000434172"/>
    </source>
</evidence>
<sequence>MSAIPTLLERNKEYYALNFGSNLPPGTDTVDQLDNNQRPVPEWPPEQERKGKWISAYLDTLDPETEYDQIIKTANFFSGNTFAVAIGYCSTFVMLTQPPGGAAAINFGARAFKRPHRRFYETADQLLDWMWYGSASEETKRGIEAVNRLHKTIWKNTPGAFSNPPEGQMSVIGSAVFETYLRKLVGAKNQKPYPHVAAATWDELEGFYRWFQDLPFDEWTNPEDREKGHAIADAFVNQFSTLWFPKHLHWVGRQMLLTVLAPKVREQQDIGHPNPVLEHPVKPMLFEEYQAVKKWGWGQIDADVTRKWERKEQRPMPRSTTTMAEDSTPQRQFMSFTKTYHHKPYDLISPSRPELSAAGKNVVITGGGTGIGKSIALSFAKAGASSVSILGRRLDRLEIAVAEIRSAAKPGTRVLCKKADLSICDEARVAIDEISLVVGKAHIFVSNAGFFPKVGGVVHQAAEDYLEGFKLNVITTLHALQAFVPHAAEGAIVLNISTSLAHIKPWAGLSGYCVTKAANLKLVDFFATENTDIHVVNVQPGVIETELSPQGTTFNTTDDPALPGHFCVWLASPEARFLKNKFVWANWDVQELMQRAGEIESSHLLTWIIDGVRI</sequence>
<comment type="similarity">
    <text evidence="1">Belongs to the short-chain dehydrogenases/reductases (SDR) family.</text>
</comment>
<dbReference type="Proteomes" id="UP000434172">
    <property type="component" value="Unassembled WGS sequence"/>
</dbReference>
<protein>
    <submittedName>
        <fullName evidence="4">Reductase</fullName>
    </submittedName>
</protein>
<comment type="caution">
    <text evidence="4">The sequence shown here is derived from an EMBL/GenBank/DDBJ whole genome shotgun (WGS) entry which is preliminary data.</text>
</comment>
<dbReference type="SUPFAM" id="SSF51735">
    <property type="entry name" value="NAD(P)-binding Rossmann-fold domains"/>
    <property type="match status" value="1"/>
</dbReference>
<dbReference type="Gene3D" id="3.40.50.720">
    <property type="entry name" value="NAD(P)-binding Rossmann-like Domain"/>
    <property type="match status" value="1"/>
</dbReference>
<evidence type="ECO:0000256" key="2">
    <source>
        <dbReference type="ARBA" id="ARBA00023002"/>
    </source>
</evidence>
<reference evidence="4 5" key="1">
    <citation type="submission" date="2019-12" db="EMBL/GenBank/DDBJ databases">
        <title>A genome sequence resource for the geographically widespread anthracnose pathogen Colletotrichum asianum.</title>
        <authorList>
            <person name="Meng Y."/>
        </authorList>
    </citation>
    <scope>NUCLEOTIDE SEQUENCE [LARGE SCALE GENOMIC DNA]</scope>
    <source>
        <strain evidence="4 5">ICMP 18580</strain>
    </source>
</reference>
<gene>
    <name evidence="4" type="ORF">GQ607_005558</name>
</gene>
<dbReference type="AlphaFoldDB" id="A0A8H3WIS9"/>
<dbReference type="InterPro" id="IPR036291">
    <property type="entry name" value="NAD(P)-bd_dom_sf"/>
</dbReference>
<dbReference type="PANTHER" id="PTHR42901:SF1">
    <property type="entry name" value="ALCOHOL DEHYDROGENASE"/>
    <property type="match status" value="1"/>
</dbReference>
<name>A0A8H3WIS9_9PEZI</name>
<keyword evidence="2" id="KW-0560">Oxidoreductase</keyword>